<organism evidence="2 3">
    <name type="scientific">Mycetocola zhadangensis</name>
    <dbReference type="NCBI Taxonomy" id="1164595"/>
    <lineage>
        <taxon>Bacteria</taxon>
        <taxon>Bacillati</taxon>
        <taxon>Actinomycetota</taxon>
        <taxon>Actinomycetes</taxon>
        <taxon>Micrococcales</taxon>
        <taxon>Microbacteriaceae</taxon>
        <taxon>Mycetocola</taxon>
    </lineage>
</organism>
<dbReference type="EMBL" id="RCWJ01000001">
    <property type="protein sequence ID" value="RLQ85345.1"/>
    <property type="molecule type" value="Genomic_DNA"/>
</dbReference>
<comment type="caution">
    <text evidence="2">The sequence shown here is derived from an EMBL/GenBank/DDBJ whole genome shotgun (WGS) entry which is preliminary data.</text>
</comment>
<dbReference type="Gene3D" id="3.40.960.10">
    <property type="entry name" value="VSR Endonuclease"/>
    <property type="match status" value="1"/>
</dbReference>
<dbReference type="Pfam" id="PF04480">
    <property type="entry name" value="DUF559"/>
    <property type="match status" value="1"/>
</dbReference>
<dbReference type="AlphaFoldDB" id="A0A3L7J4U9"/>
<evidence type="ECO:0000313" key="2">
    <source>
        <dbReference type="EMBL" id="RLQ85345.1"/>
    </source>
</evidence>
<dbReference type="RefSeq" id="WP_121657718.1">
    <property type="nucleotide sequence ID" value="NZ_BMEK01000001.1"/>
</dbReference>
<evidence type="ECO:0000259" key="1">
    <source>
        <dbReference type="Pfam" id="PF04480"/>
    </source>
</evidence>
<dbReference type="SUPFAM" id="SSF52980">
    <property type="entry name" value="Restriction endonuclease-like"/>
    <property type="match status" value="1"/>
</dbReference>
<sequence length="320" mass="35356">MTRRNPLPAELIGRAFTSAEASALGVSPGRLAAADLEKPFRGIRIPSGSAVRPPTSDAEWLAIFTAHQRRNRQLCAAYSLRMPRGGFFCGPTAALLHGVPLPYRLSADRRLHVGLPPERRAVQTVGAIGHSFSVDPAEVVSSSAGPLTAPERTWCDLARWLELKDLVAAGDYLIRRNRPLTSIERLTRAVESCAGQRGAKNLRAALGLLNDRAESPKESILRVELVLAGLPTPEVNVDVYDSRGVFLARADLMYRAHRLIIEYEGLQHLLDADQWERDIERVRLLQRAGWTVIRVSKADLKDPRGVIEQVREHLARTPVA</sequence>
<evidence type="ECO:0000313" key="3">
    <source>
        <dbReference type="Proteomes" id="UP000282460"/>
    </source>
</evidence>
<accession>A0A3L7J4U9</accession>
<name>A0A3L7J4U9_9MICO</name>
<dbReference type="InterPro" id="IPR007569">
    <property type="entry name" value="DUF559"/>
</dbReference>
<gene>
    <name evidence="2" type="ORF">D9V28_00145</name>
</gene>
<dbReference type="OrthoDB" id="3173471at2"/>
<reference evidence="2 3" key="1">
    <citation type="submission" date="2018-10" db="EMBL/GenBank/DDBJ databases">
        <authorList>
            <person name="Li J."/>
        </authorList>
    </citation>
    <scope>NUCLEOTIDE SEQUENCE [LARGE SCALE GENOMIC DNA]</scope>
    <source>
        <strain evidence="2 3">ZD1-4</strain>
    </source>
</reference>
<protein>
    <submittedName>
        <fullName evidence="2">DUF559 domain-containing protein</fullName>
    </submittedName>
</protein>
<proteinExistence type="predicted"/>
<dbReference type="Proteomes" id="UP000282460">
    <property type="component" value="Unassembled WGS sequence"/>
</dbReference>
<keyword evidence="3" id="KW-1185">Reference proteome</keyword>
<feature type="domain" description="DUF559" evidence="1">
    <location>
        <begin position="251"/>
        <end position="314"/>
    </location>
</feature>
<dbReference type="InterPro" id="IPR011335">
    <property type="entry name" value="Restrct_endonuc-II-like"/>
</dbReference>